<proteinExistence type="predicted"/>
<dbReference type="AlphaFoldDB" id="A0AAE0K063"/>
<gene>
    <name evidence="1" type="ORF">B0T24DRAFT_635019</name>
</gene>
<keyword evidence="2" id="KW-1185">Reference proteome</keyword>
<reference evidence="1" key="2">
    <citation type="submission" date="2023-06" db="EMBL/GenBank/DDBJ databases">
        <authorList>
            <consortium name="Lawrence Berkeley National Laboratory"/>
            <person name="Haridas S."/>
            <person name="Hensen N."/>
            <person name="Bonometti L."/>
            <person name="Westerberg I."/>
            <person name="Brannstrom I.O."/>
            <person name="Guillou S."/>
            <person name="Cros-Aarteil S."/>
            <person name="Calhoun S."/>
            <person name="Kuo A."/>
            <person name="Mondo S."/>
            <person name="Pangilinan J."/>
            <person name="Riley R."/>
            <person name="Labutti K."/>
            <person name="Andreopoulos B."/>
            <person name="Lipzen A."/>
            <person name="Chen C."/>
            <person name="Yanf M."/>
            <person name="Daum C."/>
            <person name="Ng V."/>
            <person name="Clum A."/>
            <person name="Steindorff A."/>
            <person name="Ohm R."/>
            <person name="Martin F."/>
            <person name="Silar P."/>
            <person name="Natvig D."/>
            <person name="Lalanne C."/>
            <person name="Gautier V."/>
            <person name="Ament-Velasquez S.L."/>
            <person name="Kruys A."/>
            <person name="Hutchinson M.I."/>
            <person name="Powell A.J."/>
            <person name="Barry K."/>
            <person name="Miller A.N."/>
            <person name="Grigoriev I.V."/>
            <person name="Debuchy R."/>
            <person name="Gladieux P."/>
            <person name="Thoren M.H."/>
            <person name="Johannesson H."/>
        </authorList>
    </citation>
    <scope>NUCLEOTIDE SEQUENCE</scope>
    <source>
        <strain evidence="1">CBS 958.72</strain>
    </source>
</reference>
<dbReference type="EMBL" id="JAULSN010000007">
    <property type="protein sequence ID" value="KAK3367135.1"/>
    <property type="molecule type" value="Genomic_DNA"/>
</dbReference>
<evidence type="ECO:0000313" key="2">
    <source>
        <dbReference type="Proteomes" id="UP001287356"/>
    </source>
</evidence>
<evidence type="ECO:0000313" key="1">
    <source>
        <dbReference type="EMBL" id="KAK3367135.1"/>
    </source>
</evidence>
<organism evidence="1 2">
    <name type="scientific">Lasiosphaeria ovina</name>
    <dbReference type="NCBI Taxonomy" id="92902"/>
    <lineage>
        <taxon>Eukaryota</taxon>
        <taxon>Fungi</taxon>
        <taxon>Dikarya</taxon>
        <taxon>Ascomycota</taxon>
        <taxon>Pezizomycotina</taxon>
        <taxon>Sordariomycetes</taxon>
        <taxon>Sordariomycetidae</taxon>
        <taxon>Sordariales</taxon>
        <taxon>Lasiosphaeriaceae</taxon>
        <taxon>Lasiosphaeria</taxon>
    </lineage>
</organism>
<dbReference type="Proteomes" id="UP001287356">
    <property type="component" value="Unassembled WGS sequence"/>
</dbReference>
<sequence length="116" mass="13301">MMTGIYKFPRPVPLLFRALPSWQLLVLFAAQLSGQCGIVFRKHSCHGAHWGLFLRTRLALRSFSAHQLLPTLERQLTSAEHPATACPPRKVDDGRPAHRWPWQLQVHSDEAKRPQM</sequence>
<reference evidence="1" key="1">
    <citation type="journal article" date="2023" name="Mol. Phylogenet. Evol.">
        <title>Genome-scale phylogeny and comparative genomics of the fungal order Sordariales.</title>
        <authorList>
            <person name="Hensen N."/>
            <person name="Bonometti L."/>
            <person name="Westerberg I."/>
            <person name="Brannstrom I.O."/>
            <person name="Guillou S."/>
            <person name="Cros-Aarteil S."/>
            <person name="Calhoun S."/>
            <person name="Haridas S."/>
            <person name="Kuo A."/>
            <person name="Mondo S."/>
            <person name="Pangilinan J."/>
            <person name="Riley R."/>
            <person name="LaButti K."/>
            <person name="Andreopoulos B."/>
            <person name="Lipzen A."/>
            <person name="Chen C."/>
            <person name="Yan M."/>
            <person name="Daum C."/>
            <person name="Ng V."/>
            <person name="Clum A."/>
            <person name="Steindorff A."/>
            <person name="Ohm R.A."/>
            <person name="Martin F."/>
            <person name="Silar P."/>
            <person name="Natvig D.O."/>
            <person name="Lalanne C."/>
            <person name="Gautier V."/>
            <person name="Ament-Velasquez S.L."/>
            <person name="Kruys A."/>
            <person name="Hutchinson M.I."/>
            <person name="Powell A.J."/>
            <person name="Barry K."/>
            <person name="Miller A.N."/>
            <person name="Grigoriev I.V."/>
            <person name="Debuchy R."/>
            <person name="Gladieux P."/>
            <person name="Hiltunen Thoren M."/>
            <person name="Johannesson H."/>
        </authorList>
    </citation>
    <scope>NUCLEOTIDE SEQUENCE</scope>
    <source>
        <strain evidence="1">CBS 958.72</strain>
    </source>
</reference>
<accession>A0AAE0K063</accession>
<protein>
    <submittedName>
        <fullName evidence="1">Uncharacterized protein</fullName>
    </submittedName>
</protein>
<comment type="caution">
    <text evidence="1">The sequence shown here is derived from an EMBL/GenBank/DDBJ whole genome shotgun (WGS) entry which is preliminary data.</text>
</comment>
<name>A0AAE0K063_9PEZI</name>